<dbReference type="InterPro" id="IPR037090">
    <property type="entry name" value="57_glycoside_trans_central"/>
</dbReference>
<feature type="binding site" evidence="4">
    <location>
        <position position="275"/>
    </location>
    <ligand>
        <name>substrate</name>
    </ligand>
</feature>
<dbReference type="InterPro" id="IPR028995">
    <property type="entry name" value="Glyco_hydro_57/38_cen_sf"/>
</dbReference>
<comment type="similarity">
    <text evidence="1 5">Belongs to the glycosyl hydrolase 57 family.</text>
</comment>
<evidence type="ECO:0000256" key="5">
    <source>
        <dbReference type="RuleBase" id="RU361196"/>
    </source>
</evidence>
<reference evidence="9" key="1">
    <citation type="submission" date="2017-09" db="EMBL/GenBank/DDBJ databases">
        <title>Depth-based differentiation of microbial function through sediment-hosted aquifers and enrichment of novel symbionts in the deep terrestrial subsurface.</title>
        <authorList>
            <person name="Probst A.J."/>
            <person name="Ladd B."/>
            <person name="Jarett J.K."/>
            <person name="Geller-Mcgrath D.E."/>
            <person name="Sieber C.M.K."/>
            <person name="Emerson J.B."/>
            <person name="Anantharaman K."/>
            <person name="Thomas B.C."/>
            <person name="Malmstrom R."/>
            <person name="Stieglmeier M."/>
            <person name="Klingl A."/>
            <person name="Woyke T."/>
            <person name="Ryan C.M."/>
            <person name="Banfield J.F."/>
        </authorList>
    </citation>
    <scope>NUCLEOTIDE SEQUENCE [LARGE SCALE GENOMIC DNA]</scope>
</reference>
<evidence type="ECO:0000256" key="4">
    <source>
        <dbReference type="PIRSR" id="PIRSR640042-2"/>
    </source>
</evidence>
<dbReference type="Pfam" id="PF03065">
    <property type="entry name" value="Glyco_hydro_57"/>
    <property type="match status" value="1"/>
</dbReference>
<dbReference type="SUPFAM" id="SSF88688">
    <property type="entry name" value="Families 57/38 glycoside transferase middle domain"/>
    <property type="match status" value="1"/>
</dbReference>
<sequence>MKKGAFAFVLHTHLPFVRKAGVWPFGEEWFYEAMAETYIPILDMLNSLRRDGCRASLTISLTPVLLEQMADEYMLSQFRVYVADRISRAESDIKRFSSDAAMLKIARFYREFYSSTLRSFDSVYRGNVTGAFRDLQDAGYLEIIASAATHGYLPLLIRDSSIYAQVETGVRTYEKYLGRKPKGFWLPECAYRPSYEMREDGSSRLKKGIDEFLRSAGIDFFIVDTHAFEGGESFPASRTSAPGAKKFTLEQKGEPGSRTSLLPYVLGSECSVFARNRRTGMQVWSGEYGYPGDGNYREFHKKDSESGLQYWKITNAKAGLGEKEIYAREKIYSRVCENASHLTGMVGRMLSDFSSAGGGAFGIVVAPYDSELFGHWWFEGVMFLEKALRALSLAENGIEITTLGGYLEKHPPQQAIKLPETSWGAGGYHHVWLNSETEKMWVHIHEREKKMEEMVARYGGAAGILKDALDQAGRELLLLESSDWPFLVTTGQAKEYGRERFSRHCENFDAICGLVDSGAGDEELGNLVARVNGADNLFADLDYNIFACRE</sequence>
<feature type="active site" description="Proton donor" evidence="3">
    <location>
        <position position="369"/>
    </location>
</feature>
<proteinExistence type="inferred from homology"/>
<dbReference type="SUPFAM" id="SSF88713">
    <property type="entry name" value="Glycoside hydrolase/deacetylase"/>
    <property type="match status" value="1"/>
</dbReference>
<protein>
    <submittedName>
        <fullName evidence="8">1,4-alpha-glucan branching protein</fullName>
    </submittedName>
</protein>
<feature type="binding site" evidence="4">
    <location>
        <position position="483"/>
    </location>
    <ligand>
        <name>substrate</name>
    </ligand>
</feature>
<comment type="caution">
    <text evidence="8">The sequence shown here is derived from an EMBL/GenBank/DDBJ whole genome shotgun (WGS) entry which is preliminary data.</text>
</comment>
<dbReference type="InterPro" id="IPR040042">
    <property type="entry name" value="Branching_enz_MT3115-like"/>
</dbReference>
<accession>A0A2M7S4K8</accession>
<dbReference type="Gene3D" id="1.20.1430.10">
    <property type="entry name" value="Families 57/38 glycoside transferase, middle domain"/>
    <property type="match status" value="1"/>
</dbReference>
<dbReference type="EMBL" id="PFMR01000342">
    <property type="protein sequence ID" value="PIZ14505.1"/>
    <property type="molecule type" value="Genomic_DNA"/>
</dbReference>
<dbReference type="GO" id="GO:0005576">
    <property type="term" value="C:extracellular region"/>
    <property type="evidence" value="ECO:0007669"/>
    <property type="project" value="TreeGrafter"/>
</dbReference>
<dbReference type="Proteomes" id="UP000229307">
    <property type="component" value="Unassembled WGS sequence"/>
</dbReference>
<feature type="domain" description="1,4-alpha-glucan branching enzyme C-terminal" evidence="7">
    <location>
        <begin position="443"/>
        <end position="546"/>
    </location>
</feature>
<evidence type="ECO:0000256" key="1">
    <source>
        <dbReference type="ARBA" id="ARBA00006821"/>
    </source>
</evidence>
<dbReference type="InterPro" id="IPR027291">
    <property type="entry name" value="Glyco_hydro_38_N_sf"/>
</dbReference>
<gene>
    <name evidence="8" type="ORF">COY52_12385</name>
</gene>
<evidence type="ECO:0000313" key="9">
    <source>
        <dbReference type="Proteomes" id="UP000229307"/>
    </source>
</evidence>
<feature type="active site" description="Nucleophile" evidence="3">
    <location>
        <position position="188"/>
    </location>
</feature>
<organism evidence="8 9">
    <name type="scientific">Candidatus Desantisbacteria bacterium CG_4_10_14_0_8_um_filter_48_22</name>
    <dbReference type="NCBI Taxonomy" id="1974543"/>
    <lineage>
        <taxon>Bacteria</taxon>
        <taxon>Candidatus Desantisiibacteriota</taxon>
    </lineage>
</organism>
<keyword evidence="2 5" id="KW-0119">Carbohydrate metabolism</keyword>
<feature type="binding site" evidence="4">
    <location>
        <position position="423"/>
    </location>
    <ligand>
        <name>substrate</name>
    </ligand>
</feature>
<dbReference type="Pfam" id="PF09210">
    <property type="entry name" value="BE_C"/>
    <property type="match status" value="1"/>
</dbReference>
<dbReference type="GO" id="GO:0030979">
    <property type="term" value="P:alpha-glucan biosynthetic process"/>
    <property type="evidence" value="ECO:0007669"/>
    <property type="project" value="InterPro"/>
</dbReference>
<dbReference type="AlphaFoldDB" id="A0A2M7S4K8"/>
<dbReference type="Gene3D" id="3.20.110.10">
    <property type="entry name" value="Glycoside hydrolase 38, N terminal domain"/>
    <property type="match status" value="1"/>
</dbReference>
<feature type="binding site" evidence="4">
    <location>
        <position position="292"/>
    </location>
    <ligand>
        <name>substrate</name>
    </ligand>
</feature>
<evidence type="ECO:0000256" key="3">
    <source>
        <dbReference type="PIRSR" id="PIRSR640042-1"/>
    </source>
</evidence>
<dbReference type="InterPro" id="IPR011330">
    <property type="entry name" value="Glyco_hydro/deAcase_b/a-brl"/>
</dbReference>
<dbReference type="PANTHER" id="PTHR41695">
    <property type="entry name" value="1,4-ALPHA-GLUCAN BRANCHING ENZYME RV3031-RELATED"/>
    <property type="match status" value="1"/>
</dbReference>
<evidence type="ECO:0000259" key="7">
    <source>
        <dbReference type="Pfam" id="PF09210"/>
    </source>
</evidence>
<name>A0A2M7S4K8_9BACT</name>
<dbReference type="PANTHER" id="PTHR41695:SF1">
    <property type="entry name" value="1,4-ALPHA-GLUCAN BRANCHING ENZYME TK1436"/>
    <property type="match status" value="1"/>
</dbReference>
<dbReference type="GO" id="GO:0003844">
    <property type="term" value="F:1,4-alpha-glucan branching enzyme activity"/>
    <property type="evidence" value="ECO:0007669"/>
    <property type="project" value="InterPro"/>
</dbReference>
<feature type="domain" description="Glycoside hydrolase family 57 N-terminal" evidence="6">
    <location>
        <begin position="7"/>
        <end position="298"/>
    </location>
</feature>
<evidence type="ECO:0000313" key="8">
    <source>
        <dbReference type="EMBL" id="PIZ14505.1"/>
    </source>
</evidence>
<evidence type="ECO:0000256" key="2">
    <source>
        <dbReference type="ARBA" id="ARBA00023277"/>
    </source>
</evidence>
<evidence type="ECO:0000259" key="6">
    <source>
        <dbReference type="Pfam" id="PF03065"/>
    </source>
</evidence>
<dbReference type="InterPro" id="IPR015293">
    <property type="entry name" value="BE_C"/>
</dbReference>
<dbReference type="InterPro" id="IPR004300">
    <property type="entry name" value="Glyco_hydro_57_N"/>
</dbReference>